<dbReference type="Pfam" id="PF00169">
    <property type="entry name" value="PH"/>
    <property type="match status" value="1"/>
</dbReference>
<feature type="region of interest" description="Disordered" evidence="1">
    <location>
        <begin position="884"/>
        <end position="953"/>
    </location>
</feature>
<feature type="region of interest" description="Disordered" evidence="1">
    <location>
        <begin position="1483"/>
        <end position="1561"/>
    </location>
</feature>
<proteinExistence type="predicted"/>
<dbReference type="Proteomes" id="UP001303046">
    <property type="component" value="Unassembled WGS sequence"/>
</dbReference>
<accession>A0ABR1E665</accession>
<feature type="compositionally biased region" description="Polar residues" evidence="1">
    <location>
        <begin position="2839"/>
        <end position="2855"/>
    </location>
</feature>
<dbReference type="PANTHER" id="PTHR21538:SF23">
    <property type="entry name" value="ANILLIN"/>
    <property type="match status" value="1"/>
</dbReference>
<dbReference type="InterPro" id="IPR051364">
    <property type="entry name" value="Cytokinesis/Rho-signaling"/>
</dbReference>
<evidence type="ECO:0000313" key="3">
    <source>
        <dbReference type="EMBL" id="KAK6758018.1"/>
    </source>
</evidence>
<feature type="region of interest" description="Disordered" evidence="1">
    <location>
        <begin position="2046"/>
        <end position="2096"/>
    </location>
</feature>
<feature type="compositionally biased region" description="Polar residues" evidence="1">
    <location>
        <begin position="759"/>
        <end position="779"/>
    </location>
</feature>
<dbReference type="Gene3D" id="2.30.29.30">
    <property type="entry name" value="Pleckstrin-homology domain (PH domain)/Phosphotyrosine-binding domain (PTB)"/>
    <property type="match status" value="1"/>
</dbReference>
<name>A0ABR1E665_NECAM</name>
<sequence>MEELLEPARAERRTAGVKVTRVIESFSPDCYRMTKDKEQSVEQSLWRCAFDFDSESFEGRGGRRSGPNDDFGDNGSESSFSNSFHSGERSNRSSRGRGGHRGGYGSSGSSGNSGGRDHSDSNRRITPNGGGGGCHERRRSSGYMGFSTGSFGVMGDADSINMSDTQSSEAPAAEVPLASIEDLRYEAKDMVKDQELHGLDDIVDCPLSGTLESGMGVPIVQEPATGMRGSSTFPSSAISDETIQQAYEVVALDGGCSSTINGSQNLHPEQKCTKTDAACFGGGDDYGMRARSISCQAMNPTQASSKMVDRRYLSSVVIDGGLRQTLTCNKPQSRHLMHTSFVNMVEDAANYGTTVEQIVATPPSDANLKKATGCGAQDGHHSVLSEINVSEAGMIRYRSDTSQRRVRSISQTILDSGRDGKSSSFANEEIVRSQRALTRTLEEENDRFVRDDGTQIRTVQNDDHFNNHRLSKLSIHTNNDEFVYVGGLPPSDGRTSLRSRGSISRQSIHSADFLPGFSANSVSTEKLQTAASGKPLKSNQIEDDEVFTAEEDVVYEDATQSEFHLKQRDVPTIQINGRTLSESNMTSSDYVTAQDRLISSGGGGEVFDTLLPARNECSREAHPSAYYVAEEEAPLQMHSSRSSLHPSDTNLRTAESSSWQNLHSCAYNIAQEKSSLQTHMSHSSLHPSDTNLRTAESSSRQNRSSAYNIEQEGSPQQTHLSHTSLHPSDTNLRTTESSSRQNIRPSAYYVAEGEAAPQEYSSHSSLHPSDTNLCTAESSSRQDIHSSACNVAQQDAALQVHLSHGSLQPSNTNPLRLAESSSRQNIRSSACNIEHEESPLRLSHSSLHPSTTSLPRSAESSSRQNLHSCAYNIAHEESPLQTHLSRNNLHPSNTNLLRTTESSSRQNTRSSAYNIEQEESPLRLSHSSLHPSSINLRTTESSSRQDTHSSTYDIPQEESLLQTLWSRSNLHPTNTNLVHAAESSSQEDIHSSACNVGQEEPPLQVRLSHTSLHPSNTNLFRTAESSSRQNLHSSACNVAQEEPPLQMHLSHTSLHPSNTNLLRTAESSSRQNLCSSACSVAQEEPPLQVRLSHTSLHPSNTNLLRTAESSSRQNFHSSACNVAQEEPQEPPLQMHLSHTSLHPSNTNLLRTAESSSRQNLHSSACNVAQEEAQEPPLQVRLSHTSLHPSNTNLLRTAESSSRQNLCSSACSVAQEEPPLQMHLSHTSLHPSNTNLLHTAESSSRQNFHSSACNVAQEEPQEPPLQVRLSHTSLHPSNTNLLRTAESSSRQNLHSSACNVAQGRSPPLQVRLSHTSLHPSNSTNLLRTAESSSRQNLHSSACNVAQEEPPLQMHLSHTSLHPSNTNLLRTAESSSRQNLHSSACNVAQEEPPLQMHLSHTSLHPSNTNLLRTAESSSRQNLHSSACNVAQEEPQEPPLQVRLSHTSLHPSNTNLLRTAESSSRQNLHSSACNVAQEEPPLQMHLSHTSLHPSNTNLLHTAESSSRQNLHSSACNVAQEEKEPPLQVRLSHTSLHPSNTNLLHTAESSSRQNLRSSACSVAQEEPPLQMHLSHTSLHPSNTNLLHTAESSSRQNLHSSACNVAQEEPPLQVHLSHSNLRATGALYDREVELGPRKESVVKSAIDVRAFECGKAAIPTIASIEKPPIRISMVSSSPLSRTTSHHSVRSDVNNNTTDIMQTTQCPSSQEIYNERSENPPPKPAVRRSLQAIPTAISSSLSQNSVSGADESSRNGIHVFKTSGGGLWYHFSDIDRNRSRSISNTPQRRVSGSASMSRSETVTQIPPKKPPRSRSSSAASRNEVHFSSIPQLHSHPDDRFGVEESGEPFRSTSEHELTPHAQKSGSRVNIAATVEDRTKEPHKTVFDLNTGMLTVPVQEKANSEISSNEMEPPSQPPSLKNMDDVPSPLVVTDALTPRRPLHELNVEVDYNSPSSFNRTLFTREAFLRRRRNGREPERAEVAIQTGETIRLRQGMFFEQEFPERGDEIIKKDRAGQSMKQSVYVNSNYDRPVDNSFEKRGHPAASVLNSMLQQRQMQPEQNRQENRQTSETTSKLNHGEITERRDDLYRPMTEASERRSETRRSFIDNQHHQYETRTHQEWRSSTRSQWEEGKLDENFNEVLRGTWNQSEEQFRPKDTNYSQQQQKTCNETSDQVFEENEVIIDRIEYRDIAKPPQSYAAVQMRERIVDGKRPTSETFTKGLARESSHVNHDTVENPPQYLHEVISRRASVPSTSSNVIHKKTAEELRQKVLAESRSPSTPKSVRVFGFESNRSVPCDTERLSTSGLTTRNTVTTNDASLCAPPTRISLNNPNTLSLYSPTSSRWHRRVHSSDRSEPTSPYKWQVPDIDTRREYREPDARSNESKISGTGSTVRRHVPRGRIRDLARLFDKLTKQAERESAVLRGKSLPAPKQRSKFVRTRSMPRPHDVFAREEEEQNRGNHVKELPISLKSTMNDGVDDLRTFSCGQQPTDRNSGGDGPELATQIYGKGWSRMHCTGLEPGMLQPHTDENASTDSRIDLRRTSTPLGNGGEGDLANAFGRVPSINSPENSAVFERKRTESDSIGNVNDVCTEGHRKSQALDPSHQAPSEHVYAKPMIARPTLPPQRMSVIHPNISQHGYYVQHRRSYGEKQPRDTDQPDGEPIYARVHRVSATHNRPQFGGQDFYTEPSSISVNRQSRPTNTEEEKVNGEIDRMFQFVEEHDGLSTLGRGTASESTSAMIRPDGYGTIRGEGVELSELPLHPPLPAAPLHRVETVSSQRTIQPLKYSVSGYRDMQRAHRFGYVPSDAPPKFSPLIAPTPGVGVSTYKSREGTIGEKVNTYSNFSRNTTQHPSALATSTPVESPAGTGFSQGTQGVPNFDDSFISAITTGSHPRDAHEEYKRQMTKLNHQIRVQEEQIEMTLKVLALARKKQKSMQELSAQRTLLLARERLDLLRCEVSRISALAAVRNPPPPVSKELRGTMTISNICIYLNRSFCQRQYEQESSYALLILLKCGAEVEATGPVSLLAHNQNRIRQLTFAENVQFSNLPVDFNVLLEVYAMKLPSVKNVEQSCASNIANKCKNLLSPALAHRSNRASYQESGGSEFIRCGYIILNRDTVGMNKFYLDEAEYPLEGTIEVFARCTTLPPAIEVDNRGFLTMYQTVSGMGSWERYWAVLRRGMVYFWRYPDDESNEKRPVAFMDLSKCTNDLVVRCTPEQCPRENSFSIDMLVCTTPSLMEKKRVLLSADSEELLHAWLQALNETLSVLRG</sequence>
<keyword evidence="4" id="KW-1185">Reference proteome</keyword>
<reference evidence="3 4" key="1">
    <citation type="submission" date="2023-08" db="EMBL/GenBank/DDBJ databases">
        <title>A Necator americanus chromosomal reference genome.</title>
        <authorList>
            <person name="Ilik V."/>
            <person name="Petrzelkova K.J."/>
            <person name="Pardy F."/>
            <person name="Fuh T."/>
            <person name="Niatou-Singa F.S."/>
            <person name="Gouil Q."/>
            <person name="Baker L."/>
            <person name="Ritchie M.E."/>
            <person name="Jex A.R."/>
            <person name="Gazzola D."/>
            <person name="Li H."/>
            <person name="Toshio Fujiwara R."/>
            <person name="Zhan B."/>
            <person name="Aroian R.V."/>
            <person name="Pafco B."/>
            <person name="Schwarz E.M."/>
        </authorList>
    </citation>
    <scope>NUCLEOTIDE SEQUENCE [LARGE SCALE GENOMIC DNA]</scope>
    <source>
        <strain evidence="3 4">Aroian</strain>
        <tissue evidence="3">Whole animal</tissue>
    </source>
</reference>
<feature type="region of interest" description="Disordered" evidence="1">
    <location>
        <begin position="1895"/>
        <end position="1918"/>
    </location>
</feature>
<dbReference type="InterPro" id="IPR011993">
    <property type="entry name" value="PH-like_dom_sf"/>
</dbReference>
<feature type="compositionally biased region" description="Polar residues" evidence="1">
    <location>
        <begin position="884"/>
        <end position="914"/>
    </location>
</feature>
<feature type="compositionally biased region" description="Low complexity" evidence="1">
    <location>
        <begin position="840"/>
        <end position="857"/>
    </location>
</feature>
<feature type="region of interest" description="Disordered" evidence="1">
    <location>
        <begin position="805"/>
        <end position="865"/>
    </location>
</feature>
<feature type="region of interest" description="Disordered" evidence="1">
    <location>
        <begin position="2839"/>
        <end position="2870"/>
    </location>
</feature>
<gene>
    <name evidence="3" type="primary">Necator_chrV.g20481</name>
    <name evidence="3" type="ORF">RB195_015688</name>
</gene>
<feature type="region of interest" description="Disordered" evidence="1">
    <location>
        <begin position="2318"/>
        <end position="2390"/>
    </location>
</feature>
<protein>
    <recommendedName>
        <fullName evidence="2">PH domain-containing protein</fullName>
    </recommendedName>
</protein>
<feature type="compositionally biased region" description="Gly residues" evidence="1">
    <location>
        <begin position="101"/>
        <end position="114"/>
    </location>
</feature>
<dbReference type="SUPFAM" id="SSF50729">
    <property type="entry name" value="PH domain-like"/>
    <property type="match status" value="1"/>
</dbReference>
<feature type="compositionally biased region" description="Polar residues" evidence="1">
    <location>
        <begin position="1151"/>
        <end position="1166"/>
    </location>
</feature>
<feature type="domain" description="PH" evidence="2">
    <location>
        <begin position="3145"/>
        <end position="3259"/>
    </location>
</feature>
<feature type="compositionally biased region" description="Low complexity" evidence="1">
    <location>
        <begin position="73"/>
        <end position="85"/>
    </location>
</feature>
<feature type="region of interest" description="Disordered" evidence="1">
    <location>
        <begin position="1151"/>
        <end position="1176"/>
    </location>
</feature>
<feature type="compositionally biased region" description="Basic and acidic residues" evidence="1">
    <location>
        <begin position="2070"/>
        <end position="2096"/>
    </location>
</feature>
<feature type="compositionally biased region" description="Polar residues" evidence="1">
    <location>
        <begin position="1779"/>
        <end position="1798"/>
    </location>
</feature>
<feature type="compositionally biased region" description="Polar residues" evidence="1">
    <location>
        <begin position="1685"/>
        <end position="1706"/>
    </location>
</feature>
<dbReference type="PANTHER" id="PTHR21538">
    <property type="entry name" value="ANILLIN/RHOTEKIN RTKN"/>
    <property type="match status" value="1"/>
</dbReference>
<feature type="compositionally biased region" description="Polar residues" evidence="1">
    <location>
        <begin position="934"/>
        <end position="953"/>
    </location>
</feature>
<dbReference type="PROSITE" id="PS50003">
    <property type="entry name" value="PH_DOMAIN"/>
    <property type="match status" value="1"/>
</dbReference>
<evidence type="ECO:0000256" key="1">
    <source>
        <dbReference type="SAM" id="MobiDB-lite"/>
    </source>
</evidence>
<dbReference type="EMBL" id="JAVFWL010000005">
    <property type="protein sequence ID" value="KAK6758018.1"/>
    <property type="molecule type" value="Genomic_DNA"/>
</dbReference>
<feature type="region of interest" description="Disordered" evidence="1">
    <location>
        <begin position="1223"/>
        <end position="1264"/>
    </location>
</feature>
<feature type="compositionally biased region" description="Polar residues" evidence="1">
    <location>
        <begin position="1527"/>
        <end position="1557"/>
    </location>
</feature>
<dbReference type="SMART" id="SM00233">
    <property type="entry name" value="PH"/>
    <property type="match status" value="1"/>
</dbReference>
<feature type="compositionally biased region" description="Polar residues" evidence="1">
    <location>
        <begin position="2321"/>
        <end position="2337"/>
    </location>
</feature>
<evidence type="ECO:0000313" key="4">
    <source>
        <dbReference type="Proteomes" id="UP001303046"/>
    </source>
</evidence>
<feature type="compositionally biased region" description="Low complexity" evidence="1">
    <location>
        <begin position="922"/>
        <end position="933"/>
    </location>
</feature>
<evidence type="ECO:0000259" key="2">
    <source>
        <dbReference type="PROSITE" id="PS50003"/>
    </source>
</evidence>
<feature type="region of interest" description="Disordered" evidence="1">
    <location>
        <begin position="57"/>
        <end position="141"/>
    </location>
</feature>
<feature type="region of interest" description="Disordered" evidence="1">
    <location>
        <begin position="1413"/>
        <end position="1436"/>
    </location>
</feature>
<dbReference type="Pfam" id="PF08174">
    <property type="entry name" value="Anillin"/>
    <property type="match status" value="1"/>
</dbReference>
<organism evidence="3 4">
    <name type="scientific">Necator americanus</name>
    <name type="common">Human hookworm</name>
    <dbReference type="NCBI Taxonomy" id="51031"/>
    <lineage>
        <taxon>Eukaryota</taxon>
        <taxon>Metazoa</taxon>
        <taxon>Ecdysozoa</taxon>
        <taxon>Nematoda</taxon>
        <taxon>Chromadorea</taxon>
        <taxon>Rhabditida</taxon>
        <taxon>Rhabditina</taxon>
        <taxon>Rhabditomorpha</taxon>
        <taxon>Strongyloidea</taxon>
        <taxon>Ancylostomatidae</taxon>
        <taxon>Bunostominae</taxon>
        <taxon>Necator</taxon>
    </lineage>
</organism>
<feature type="region of interest" description="Disordered" evidence="1">
    <location>
        <begin position="2670"/>
        <end position="2700"/>
    </location>
</feature>
<feature type="region of interest" description="Disordered" evidence="1">
    <location>
        <begin position="1311"/>
        <end position="1340"/>
    </location>
</feature>
<dbReference type="InterPro" id="IPR012966">
    <property type="entry name" value="AHD"/>
</dbReference>
<feature type="compositionally biased region" description="Basic and acidic residues" evidence="1">
    <location>
        <begin position="2362"/>
        <end position="2377"/>
    </location>
</feature>
<feature type="compositionally biased region" description="Polar residues" evidence="1">
    <location>
        <begin position="805"/>
        <end position="831"/>
    </location>
</feature>
<dbReference type="InterPro" id="IPR001849">
    <property type="entry name" value="PH_domain"/>
</dbReference>
<comment type="caution">
    <text evidence="3">The sequence shown here is derived from an EMBL/GenBank/DDBJ whole genome shotgun (WGS) entry which is preliminary data.</text>
</comment>
<feature type="region of interest" description="Disordered" evidence="1">
    <location>
        <begin position="675"/>
        <end position="743"/>
    </location>
</feature>
<feature type="region of interest" description="Disordered" evidence="1">
    <location>
        <begin position="1672"/>
        <end position="1720"/>
    </location>
</feature>
<feature type="compositionally biased region" description="Polar residues" evidence="1">
    <location>
        <begin position="1483"/>
        <end position="1513"/>
    </location>
</feature>
<feature type="region of interest" description="Disordered" evidence="1">
    <location>
        <begin position="755"/>
        <end position="779"/>
    </location>
</feature>
<feature type="compositionally biased region" description="Polar residues" evidence="1">
    <location>
        <begin position="1413"/>
        <end position="1426"/>
    </location>
</feature>
<feature type="region of interest" description="Disordered" evidence="1">
    <location>
        <begin position="1772"/>
        <end position="1863"/>
    </location>
</feature>
<feature type="compositionally biased region" description="Polar residues" evidence="1">
    <location>
        <begin position="2682"/>
        <end position="2695"/>
    </location>
</feature>
<dbReference type="CDD" id="cd01263">
    <property type="entry name" value="PH_anillin"/>
    <property type="match status" value="1"/>
</dbReference>
<feature type="compositionally biased region" description="Polar residues" evidence="1">
    <location>
        <begin position="1223"/>
        <end position="1253"/>
    </location>
</feature>
<dbReference type="InterPro" id="IPR037840">
    <property type="entry name" value="PH_Anillin"/>
</dbReference>